<reference evidence="3" key="1">
    <citation type="submission" date="2021-02" db="EMBL/GenBank/DDBJ databases">
        <authorList>
            <person name="Nowell W R."/>
        </authorList>
    </citation>
    <scope>NUCLEOTIDE SEQUENCE</scope>
</reference>
<name>A0A814LAT2_9BILA</name>
<accession>A0A814LAT2</accession>
<keyword evidence="1" id="KW-0812">Transmembrane</keyword>
<dbReference type="Gene3D" id="3.40.390.10">
    <property type="entry name" value="Collagenase (Catalytic Domain)"/>
    <property type="match status" value="1"/>
</dbReference>
<feature type="signal peptide" evidence="2">
    <location>
        <begin position="1"/>
        <end position="21"/>
    </location>
</feature>
<evidence type="ECO:0000313" key="5">
    <source>
        <dbReference type="Proteomes" id="UP000663882"/>
    </source>
</evidence>
<keyword evidence="1" id="KW-1133">Transmembrane helix</keyword>
<comment type="caution">
    <text evidence="3">The sequence shown here is derived from an EMBL/GenBank/DDBJ whole genome shotgun (WGS) entry which is preliminary data.</text>
</comment>
<dbReference type="EMBL" id="CAJOAX010001828">
    <property type="protein sequence ID" value="CAF3748835.1"/>
    <property type="molecule type" value="Genomic_DNA"/>
</dbReference>
<dbReference type="Proteomes" id="UP000663823">
    <property type="component" value="Unassembled WGS sequence"/>
</dbReference>
<feature type="chain" id="PRO_5036410429" description="Peptidase M10 metallopeptidase domain-containing protein" evidence="2">
    <location>
        <begin position="22"/>
        <end position="372"/>
    </location>
</feature>
<feature type="transmembrane region" description="Helical" evidence="1">
    <location>
        <begin position="302"/>
        <end position="327"/>
    </location>
</feature>
<dbReference type="InterPro" id="IPR024079">
    <property type="entry name" value="MetalloPept_cat_dom_sf"/>
</dbReference>
<keyword evidence="2" id="KW-0732">Signal</keyword>
<dbReference type="EMBL" id="CAJNOO010000923">
    <property type="protein sequence ID" value="CAF1062598.1"/>
    <property type="molecule type" value="Genomic_DNA"/>
</dbReference>
<evidence type="ECO:0000256" key="2">
    <source>
        <dbReference type="SAM" id="SignalP"/>
    </source>
</evidence>
<dbReference type="AlphaFoldDB" id="A0A814LAT2"/>
<keyword evidence="1" id="KW-0472">Membrane</keyword>
<protein>
    <recommendedName>
        <fullName evidence="6">Peptidase M10 metallopeptidase domain-containing protein</fullName>
    </recommendedName>
</protein>
<sequence length="372" mass="44255">MFFSSQFVIFYSFVLTSINECINNNEIKCEYLSIGRDQSLITNEIQRHKRFVLFPEYKLWLNDWRYLNHPNKFIYWISNFYPNKIHSNYVQSYIHHIVNNINKFINNKISSIGQATSIDKANFHYNFFNYEICPTDDSLSTTINVQSIESLIIYSRQVIKDNRYRAHGGILLNSINNSTISTMKFNTHHTFLIHQDFQYDPVEYKCNSDGSHCFMDLYAVMLHETLHGFGIEHTEKKLANKTFLAVMHLYASRIMCHDDIRAIRMVYGLSVKRINSIYDDTCRRDFPLNPLQKLINKCHRLIIFYIYRIGLSISFILFLLTIIYILLIKHYLHRNDYDQLSSPQSVRSQQTYDKIHKPAINAFLWHNDYLNN</sequence>
<evidence type="ECO:0000256" key="1">
    <source>
        <dbReference type="SAM" id="Phobius"/>
    </source>
</evidence>
<gene>
    <name evidence="4" type="ORF">OTI717_LOCUS15460</name>
    <name evidence="3" type="ORF">RFH988_LOCUS17337</name>
</gene>
<evidence type="ECO:0000313" key="3">
    <source>
        <dbReference type="EMBL" id="CAF1062598.1"/>
    </source>
</evidence>
<dbReference type="OrthoDB" id="10044656at2759"/>
<proteinExistence type="predicted"/>
<evidence type="ECO:0000313" key="4">
    <source>
        <dbReference type="EMBL" id="CAF3748835.1"/>
    </source>
</evidence>
<dbReference type="SUPFAM" id="SSF55486">
    <property type="entry name" value="Metalloproteases ('zincins'), catalytic domain"/>
    <property type="match status" value="1"/>
</dbReference>
<dbReference type="Proteomes" id="UP000663882">
    <property type="component" value="Unassembled WGS sequence"/>
</dbReference>
<organism evidence="3 5">
    <name type="scientific">Rotaria sordida</name>
    <dbReference type="NCBI Taxonomy" id="392033"/>
    <lineage>
        <taxon>Eukaryota</taxon>
        <taxon>Metazoa</taxon>
        <taxon>Spiralia</taxon>
        <taxon>Gnathifera</taxon>
        <taxon>Rotifera</taxon>
        <taxon>Eurotatoria</taxon>
        <taxon>Bdelloidea</taxon>
        <taxon>Philodinida</taxon>
        <taxon>Philodinidae</taxon>
        <taxon>Rotaria</taxon>
    </lineage>
</organism>
<evidence type="ECO:0008006" key="6">
    <source>
        <dbReference type="Google" id="ProtNLM"/>
    </source>
</evidence>
<dbReference type="GO" id="GO:0008237">
    <property type="term" value="F:metallopeptidase activity"/>
    <property type="evidence" value="ECO:0007669"/>
    <property type="project" value="InterPro"/>
</dbReference>